<dbReference type="GO" id="GO:0051082">
    <property type="term" value="F:unfolded protein binding"/>
    <property type="evidence" value="ECO:0000318"/>
    <property type="project" value="GO_Central"/>
</dbReference>
<evidence type="ECO:0000313" key="4">
    <source>
        <dbReference type="EMBL" id="EFJ27482.1"/>
    </source>
</evidence>
<dbReference type="Proteomes" id="UP000001514">
    <property type="component" value="Unassembled WGS sequence"/>
</dbReference>
<dbReference type="FunCoup" id="D8RKQ3">
    <property type="interactions" value="112"/>
</dbReference>
<reference evidence="4 5" key="1">
    <citation type="journal article" date="2011" name="Science">
        <title>The Selaginella genome identifies genetic changes associated with the evolution of vascular plants.</title>
        <authorList>
            <person name="Banks J.A."/>
            <person name="Nishiyama T."/>
            <person name="Hasebe M."/>
            <person name="Bowman J.L."/>
            <person name="Gribskov M."/>
            <person name="dePamphilis C."/>
            <person name="Albert V.A."/>
            <person name="Aono N."/>
            <person name="Aoyama T."/>
            <person name="Ambrose B.A."/>
            <person name="Ashton N.W."/>
            <person name="Axtell M.J."/>
            <person name="Barker E."/>
            <person name="Barker M.S."/>
            <person name="Bennetzen J.L."/>
            <person name="Bonawitz N.D."/>
            <person name="Chapple C."/>
            <person name="Cheng C."/>
            <person name="Correa L.G."/>
            <person name="Dacre M."/>
            <person name="DeBarry J."/>
            <person name="Dreyer I."/>
            <person name="Elias M."/>
            <person name="Engstrom E.M."/>
            <person name="Estelle M."/>
            <person name="Feng L."/>
            <person name="Finet C."/>
            <person name="Floyd S.K."/>
            <person name="Frommer W.B."/>
            <person name="Fujita T."/>
            <person name="Gramzow L."/>
            <person name="Gutensohn M."/>
            <person name="Harholt J."/>
            <person name="Hattori M."/>
            <person name="Heyl A."/>
            <person name="Hirai T."/>
            <person name="Hiwatashi Y."/>
            <person name="Ishikawa M."/>
            <person name="Iwata M."/>
            <person name="Karol K.G."/>
            <person name="Koehler B."/>
            <person name="Kolukisaoglu U."/>
            <person name="Kubo M."/>
            <person name="Kurata T."/>
            <person name="Lalonde S."/>
            <person name="Li K."/>
            <person name="Li Y."/>
            <person name="Litt A."/>
            <person name="Lyons E."/>
            <person name="Manning G."/>
            <person name="Maruyama T."/>
            <person name="Michael T.P."/>
            <person name="Mikami K."/>
            <person name="Miyazaki S."/>
            <person name="Morinaga S."/>
            <person name="Murata T."/>
            <person name="Mueller-Roeber B."/>
            <person name="Nelson D.R."/>
            <person name="Obara M."/>
            <person name="Oguri Y."/>
            <person name="Olmstead R.G."/>
            <person name="Onodera N."/>
            <person name="Petersen B.L."/>
            <person name="Pils B."/>
            <person name="Prigge M."/>
            <person name="Rensing S.A."/>
            <person name="Riano-Pachon D.M."/>
            <person name="Roberts A.W."/>
            <person name="Sato Y."/>
            <person name="Scheller H.V."/>
            <person name="Schulz B."/>
            <person name="Schulz C."/>
            <person name="Shakirov E.V."/>
            <person name="Shibagaki N."/>
            <person name="Shinohara N."/>
            <person name="Shippen D.E."/>
            <person name="Soerensen I."/>
            <person name="Sotooka R."/>
            <person name="Sugimoto N."/>
            <person name="Sugita M."/>
            <person name="Sumikawa N."/>
            <person name="Tanurdzic M."/>
            <person name="Theissen G."/>
            <person name="Ulvskov P."/>
            <person name="Wakazuki S."/>
            <person name="Weng J.K."/>
            <person name="Willats W.W."/>
            <person name="Wipf D."/>
            <person name="Wolf P.G."/>
            <person name="Yang L."/>
            <person name="Zimmer A.D."/>
            <person name="Zhu Q."/>
            <person name="Mitros T."/>
            <person name="Hellsten U."/>
            <person name="Loque D."/>
            <person name="Otillar R."/>
            <person name="Salamov A."/>
            <person name="Schmutz J."/>
            <person name="Shapiro H."/>
            <person name="Lindquist E."/>
            <person name="Lucas S."/>
            <person name="Rokhsar D."/>
            <person name="Grigoriev I.V."/>
        </authorList>
    </citation>
    <scope>NUCLEOTIDE SEQUENCE [LARGE SCALE GENOMIC DNA]</scope>
</reference>
<accession>D8RKQ3</accession>
<keyword evidence="5" id="KW-1185">Reference proteome</keyword>
<name>D8RKQ3_SELML</name>
<evidence type="ECO:0000259" key="3">
    <source>
        <dbReference type="PROSITE" id="PS50076"/>
    </source>
</evidence>
<keyword evidence="2" id="KW-0472">Membrane</keyword>
<dbReference type="PANTHER" id="PTHR43096:SF58">
    <property type="entry name" value="CHAPERONE DNAJ-DOMAIN SUPERFAMILY PROTEIN"/>
    <property type="match status" value="1"/>
</dbReference>
<dbReference type="PANTHER" id="PTHR43096">
    <property type="entry name" value="DNAJ HOMOLOG 1, MITOCHONDRIAL-RELATED"/>
    <property type="match status" value="1"/>
</dbReference>
<dbReference type="Pfam" id="PF00226">
    <property type="entry name" value="DnaJ"/>
    <property type="match status" value="1"/>
</dbReference>
<feature type="compositionally biased region" description="Polar residues" evidence="1">
    <location>
        <begin position="120"/>
        <end position="131"/>
    </location>
</feature>
<dbReference type="SMART" id="SM00271">
    <property type="entry name" value="DnaJ"/>
    <property type="match status" value="1"/>
</dbReference>
<dbReference type="OrthoDB" id="376357at2759"/>
<keyword evidence="2" id="KW-0812">Transmembrane</keyword>
<feature type="transmembrane region" description="Helical" evidence="2">
    <location>
        <begin position="212"/>
        <end position="239"/>
    </location>
</feature>
<dbReference type="KEGG" id="smo:SELMODRAFT_412304"/>
<dbReference type="InterPro" id="IPR018253">
    <property type="entry name" value="DnaJ_domain_CS"/>
</dbReference>
<dbReference type="PROSITE" id="PS50076">
    <property type="entry name" value="DNAJ_2"/>
    <property type="match status" value="1"/>
</dbReference>
<evidence type="ECO:0000256" key="1">
    <source>
        <dbReference type="SAM" id="MobiDB-lite"/>
    </source>
</evidence>
<dbReference type="SUPFAM" id="SSF46565">
    <property type="entry name" value="Chaperone J-domain"/>
    <property type="match status" value="1"/>
</dbReference>
<dbReference type="eggNOG" id="KOG0715">
    <property type="taxonomic scope" value="Eukaryota"/>
</dbReference>
<dbReference type="CDD" id="cd06257">
    <property type="entry name" value="DnaJ"/>
    <property type="match status" value="1"/>
</dbReference>
<dbReference type="InParanoid" id="D8RKQ3"/>
<evidence type="ECO:0000256" key="2">
    <source>
        <dbReference type="SAM" id="Phobius"/>
    </source>
</evidence>
<dbReference type="Gramene" id="EFJ27482">
    <property type="protein sequence ID" value="EFJ27482"/>
    <property type="gene ID" value="SELMODRAFT_412304"/>
</dbReference>
<organism evidence="5">
    <name type="scientific">Selaginella moellendorffii</name>
    <name type="common">Spikemoss</name>
    <dbReference type="NCBI Taxonomy" id="88036"/>
    <lineage>
        <taxon>Eukaryota</taxon>
        <taxon>Viridiplantae</taxon>
        <taxon>Streptophyta</taxon>
        <taxon>Embryophyta</taxon>
        <taxon>Tracheophyta</taxon>
        <taxon>Lycopodiopsida</taxon>
        <taxon>Selaginellales</taxon>
        <taxon>Selaginellaceae</taxon>
        <taxon>Selaginella</taxon>
    </lineage>
</organism>
<gene>
    <name evidence="4" type="ORF">SELMODRAFT_412304</name>
</gene>
<dbReference type="InterPro" id="IPR001623">
    <property type="entry name" value="DnaJ_domain"/>
</dbReference>
<feature type="domain" description="J" evidence="3">
    <location>
        <begin position="50"/>
        <end position="114"/>
    </location>
</feature>
<keyword evidence="2" id="KW-1133">Transmembrane helix</keyword>
<dbReference type="AlphaFoldDB" id="D8RKQ3"/>
<evidence type="ECO:0000313" key="5">
    <source>
        <dbReference type="Proteomes" id="UP000001514"/>
    </source>
</evidence>
<dbReference type="PROSITE" id="PS00636">
    <property type="entry name" value="DNAJ_1"/>
    <property type="match status" value="1"/>
</dbReference>
<dbReference type="Gene3D" id="1.10.287.110">
    <property type="entry name" value="DnaJ domain"/>
    <property type="match status" value="1"/>
</dbReference>
<dbReference type="PRINTS" id="PR00625">
    <property type="entry name" value="JDOMAIN"/>
</dbReference>
<dbReference type="EMBL" id="GL377582">
    <property type="protein sequence ID" value="EFJ27482.1"/>
    <property type="molecule type" value="Genomic_DNA"/>
</dbReference>
<dbReference type="STRING" id="88036.D8RKQ3"/>
<feature type="transmembrane region" description="Helical" evidence="2">
    <location>
        <begin position="251"/>
        <end position="271"/>
    </location>
</feature>
<proteinExistence type="predicted"/>
<dbReference type="GO" id="GO:0005737">
    <property type="term" value="C:cytoplasm"/>
    <property type="evidence" value="ECO:0000318"/>
    <property type="project" value="GO_Central"/>
</dbReference>
<dbReference type="HOGENOM" id="CLU_048051_0_0_1"/>
<dbReference type="GO" id="GO:0042026">
    <property type="term" value="P:protein refolding"/>
    <property type="evidence" value="ECO:0000318"/>
    <property type="project" value="GO_Central"/>
</dbReference>
<feature type="transmembrane region" description="Helical" evidence="2">
    <location>
        <begin position="302"/>
        <end position="319"/>
    </location>
</feature>
<sequence length="324" mass="36980">MVLGKNAAPSPSLRCDFGAAQVFSRFNRSSRLTGKRALWIPRAISGGKKNHYEILGLHYNASPLEIKKAFRQLAHKYHPDVNKAADAEEIFKSVRVAYEVLSNETSRREYNQTLHHQRTRTTSSPEGTDYNSFRYARSQSYRYYERVDFDTSDYERRSGRSSRRRRKFEPTWVRRHRTGARDDEFDSSNMAEESQDDGEDWLAEWQSSRNMIFLATWTLAVIFYRFGIRAALAALGVAMSFRTKLSTWYKLALAVAWLIGGGRGMLVAYLVMQASSLWGGACDAAVFTLVFGIWLRGSFLSGYVFLPPPVLLLVAMKLVRSSGF</sequence>
<feature type="region of interest" description="Disordered" evidence="1">
    <location>
        <begin position="108"/>
        <end position="131"/>
    </location>
</feature>
<dbReference type="InterPro" id="IPR036869">
    <property type="entry name" value="J_dom_sf"/>
</dbReference>
<protein>
    <recommendedName>
        <fullName evidence="3">J domain-containing protein</fullName>
    </recommendedName>
</protein>